<accession>A0A845BG98</accession>
<dbReference type="OrthoDB" id="8456397at2"/>
<reference evidence="1 2" key="1">
    <citation type="submission" date="2019-03" db="EMBL/GenBank/DDBJ databases">
        <title>Roseomonas sp. a novel Roseomonas species isolated from Sea whip Gorgonian.</title>
        <authorList>
            <person name="Li F."/>
            <person name="Pan X."/>
            <person name="Huang S."/>
            <person name="Li Z."/>
            <person name="Meng B."/>
        </authorList>
    </citation>
    <scope>NUCLEOTIDE SEQUENCE [LARGE SCALE GENOMIC DNA]</scope>
    <source>
        <strain evidence="1 2">M0104</strain>
    </source>
</reference>
<name>A0A845BG98_9PROT</name>
<dbReference type="Proteomes" id="UP000460715">
    <property type="component" value="Unassembled WGS sequence"/>
</dbReference>
<evidence type="ECO:0000313" key="1">
    <source>
        <dbReference type="EMBL" id="MXP65928.1"/>
    </source>
</evidence>
<dbReference type="AlphaFoldDB" id="A0A845BG98"/>
<comment type="caution">
    <text evidence="1">The sequence shown here is derived from an EMBL/GenBank/DDBJ whole genome shotgun (WGS) entry which is preliminary data.</text>
</comment>
<keyword evidence="2" id="KW-1185">Reference proteome</keyword>
<gene>
    <name evidence="1" type="ORF">E0493_21505</name>
</gene>
<sequence length="65" mass="7332">MTNPWTKKNPLMSMWLSGANAWAGAARSFWTAEAGRQQATATRQMMELWAPPAAAKKKRARRKAR</sequence>
<evidence type="ECO:0000313" key="2">
    <source>
        <dbReference type="Proteomes" id="UP000460715"/>
    </source>
</evidence>
<proteinExistence type="predicted"/>
<dbReference type="EMBL" id="SNVJ01000031">
    <property type="protein sequence ID" value="MXP65928.1"/>
    <property type="molecule type" value="Genomic_DNA"/>
</dbReference>
<protein>
    <submittedName>
        <fullName evidence="1">Uncharacterized protein</fullName>
    </submittedName>
</protein>
<organism evidence="1 2">
    <name type="scientific">Teichococcus coralli</name>
    <dbReference type="NCBI Taxonomy" id="2545983"/>
    <lineage>
        <taxon>Bacteria</taxon>
        <taxon>Pseudomonadati</taxon>
        <taxon>Pseudomonadota</taxon>
        <taxon>Alphaproteobacteria</taxon>
        <taxon>Acetobacterales</taxon>
        <taxon>Roseomonadaceae</taxon>
        <taxon>Roseomonas</taxon>
    </lineage>
</organism>